<evidence type="ECO:0000313" key="3">
    <source>
        <dbReference type="Proteomes" id="UP000685013"/>
    </source>
</evidence>
<comment type="caution">
    <text evidence="2">The sequence shown here is derived from an EMBL/GenBank/DDBJ whole genome shotgun (WGS) entry which is preliminary data.</text>
</comment>
<evidence type="ECO:0000313" key="2">
    <source>
        <dbReference type="EMBL" id="KAG6581953.1"/>
    </source>
</evidence>
<name>A0AAV6MKW2_9ROSI</name>
<sequence length="158" mass="18422">MTATMAERQKRPIGHGLEVDDSRHEKALRAFDQNGVTRNSSKDGPSWRVKPCEVEKISRRLSLLEEDTRAMKKALFESLEERRNLVYEINQQFQSISKHHQLCNEVAEDHDETLQLPEEWRSGVGLSQIFHHQPNISLVFKHFKPNLLAFTDYLPTEK</sequence>
<accession>A0AAV6MKW2</accession>
<organism evidence="2 3">
    <name type="scientific">Cucurbita argyrosperma subsp. sororia</name>
    <dbReference type="NCBI Taxonomy" id="37648"/>
    <lineage>
        <taxon>Eukaryota</taxon>
        <taxon>Viridiplantae</taxon>
        <taxon>Streptophyta</taxon>
        <taxon>Embryophyta</taxon>
        <taxon>Tracheophyta</taxon>
        <taxon>Spermatophyta</taxon>
        <taxon>Magnoliopsida</taxon>
        <taxon>eudicotyledons</taxon>
        <taxon>Gunneridae</taxon>
        <taxon>Pentapetalae</taxon>
        <taxon>rosids</taxon>
        <taxon>fabids</taxon>
        <taxon>Cucurbitales</taxon>
        <taxon>Cucurbitaceae</taxon>
        <taxon>Cucurbiteae</taxon>
        <taxon>Cucurbita</taxon>
    </lineage>
</organism>
<dbReference type="EMBL" id="JAGKQH010000014">
    <property type="protein sequence ID" value="KAG6581953.1"/>
    <property type="molecule type" value="Genomic_DNA"/>
</dbReference>
<reference evidence="2 3" key="1">
    <citation type="journal article" date="2021" name="Hortic Res">
        <title>The domestication of Cucurbita argyrosperma as revealed by the genome of its wild relative.</title>
        <authorList>
            <person name="Barrera-Redondo J."/>
            <person name="Sanchez-de la Vega G."/>
            <person name="Aguirre-Liguori J.A."/>
            <person name="Castellanos-Morales G."/>
            <person name="Gutierrez-Guerrero Y.T."/>
            <person name="Aguirre-Dugua X."/>
            <person name="Aguirre-Planter E."/>
            <person name="Tenaillon M.I."/>
            <person name="Lira-Saade R."/>
            <person name="Eguiarte L.E."/>
        </authorList>
    </citation>
    <scope>NUCLEOTIDE SEQUENCE [LARGE SCALE GENOMIC DNA]</scope>
    <source>
        <strain evidence="2">JBR-2021</strain>
    </source>
</reference>
<gene>
    <name evidence="2" type="ORF">SDJN03_21955</name>
</gene>
<feature type="region of interest" description="Disordered" evidence="1">
    <location>
        <begin position="1"/>
        <end position="22"/>
    </location>
</feature>
<protein>
    <submittedName>
        <fullName evidence="2">Uncharacterized protein</fullName>
    </submittedName>
</protein>
<dbReference type="Proteomes" id="UP000685013">
    <property type="component" value="Chromosome 14"/>
</dbReference>
<dbReference type="AlphaFoldDB" id="A0AAV6MKW2"/>
<evidence type="ECO:0000256" key="1">
    <source>
        <dbReference type="SAM" id="MobiDB-lite"/>
    </source>
</evidence>
<keyword evidence="3" id="KW-1185">Reference proteome</keyword>
<feature type="non-terminal residue" evidence="2">
    <location>
        <position position="1"/>
    </location>
</feature>
<proteinExistence type="predicted"/>